<keyword evidence="6" id="KW-1185">Reference proteome</keyword>
<evidence type="ECO:0000256" key="2">
    <source>
        <dbReference type="ARBA" id="ARBA00023125"/>
    </source>
</evidence>
<dbReference type="InterPro" id="IPR009057">
    <property type="entry name" value="Homeodomain-like_sf"/>
</dbReference>
<dbReference type="InterPro" id="IPR001647">
    <property type="entry name" value="HTH_TetR"/>
</dbReference>
<organism evidence="5 6">
    <name type="scientific">Amycolatopsis silviterrae</name>
    <dbReference type="NCBI Taxonomy" id="1656914"/>
    <lineage>
        <taxon>Bacteria</taxon>
        <taxon>Bacillati</taxon>
        <taxon>Actinomycetota</taxon>
        <taxon>Actinomycetes</taxon>
        <taxon>Pseudonocardiales</taxon>
        <taxon>Pseudonocardiaceae</taxon>
        <taxon>Amycolatopsis</taxon>
    </lineage>
</organism>
<keyword evidence="2" id="KW-0238">DNA-binding</keyword>
<reference evidence="6" key="1">
    <citation type="journal article" date="2019" name="Int. J. Syst. Evol. Microbiol.">
        <title>The Global Catalogue of Microorganisms (GCM) 10K type strain sequencing project: providing services to taxonomists for standard genome sequencing and annotation.</title>
        <authorList>
            <consortium name="The Broad Institute Genomics Platform"/>
            <consortium name="The Broad Institute Genome Sequencing Center for Infectious Disease"/>
            <person name="Wu L."/>
            <person name="Ma J."/>
        </authorList>
    </citation>
    <scope>NUCLEOTIDE SEQUENCE [LARGE SCALE GENOMIC DNA]</scope>
    <source>
        <strain evidence="6">CGMCC 4.7641</strain>
    </source>
</reference>
<dbReference type="InterPro" id="IPR036271">
    <property type="entry name" value="Tet_transcr_reg_TetR-rel_C_sf"/>
</dbReference>
<dbReference type="EMBL" id="JBHUKS010000035">
    <property type="protein sequence ID" value="MFD2474111.1"/>
    <property type="molecule type" value="Genomic_DNA"/>
</dbReference>
<dbReference type="SUPFAM" id="SSF48498">
    <property type="entry name" value="Tetracyclin repressor-like, C-terminal domain"/>
    <property type="match status" value="1"/>
</dbReference>
<evidence type="ECO:0000259" key="4">
    <source>
        <dbReference type="Pfam" id="PF00440"/>
    </source>
</evidence>
<evidence type="ECO:0000256" key="1">
    <source>
        <dbReference type="ARBA" id="ARBA00023015"/>
    </source>
</evidence>
<keyword evidence="1" id="KW-0805">Transcription regulation</keyword>
<dbReference type="Pfam" id="PF00440">
    <property type="entry name" value="TetR_N"/>
    <property type="match status" value="1"/>
</dbReference>
<keyword evidence="3" id="KW-0804">Transcription</keyword>
<evidence type="ECO:0000313" key="5">
    <source>
        <dbReference type="EMBL" id="MFD2474111.1"/>
    </source>
</evidence>
<dbReference type="SUPFAM" id="SSF46689">
    <property type="entry name" value="Homeodomain-like"/>
    <property type="match status" value="1"/>
</dbReference>
<sequence length="217" mass="23423">MPRSYDSPIRAARSAETRQRVVQVAGRLFAEHGYAATTLRMVARDAKVSLERVTAVGGKPALLLAAFEDAVNDGEPLGLTRRGDIAPAWAGDDLGEILAALVSYVALSNERINALTAAWSEARRADPELAAAYRRRMDDMREAGRAFVTELVARGLVDPGVDPAAIADEFWAASHPTQYDLLVTLAGWSPDRFRAWLLERTVRLIPPPDASGGATAT</sequence>
<dbReference type="Gene3D" id="1.10.10.60">
    <property type="entry name" value="Homeodomain-like"/>
    <property type="match status" value="1"/>
</dbReference>
<proteinExistence type="predicted"/>
<evidence type="ECO:0000313" key="6">
    <source>
        <dbReference type="Proteomes" id="UP001597483"/>
    </source>
</evidence>
<dbReference type="Gene3D" id="1.10.357.10">
    <property type="entry name" value="Tetracycline Repressor, domain 2"/>
    <property type="match status" value="1"/>
</dbReference>
<protein>
    <submittedName>
        <fullName evidence="5">TetR/AcrR family transcriptional regulator</fullName>
    </submittedName>
</protein>
<dbReference type="PANTHER" id="PTHR47506:SF1">
    <property type="entry name" value="HTH-TYPE TRANSCRIPTIONAL REGULATOR YJDC"/>
    <property type="match status" value="1"/>
</dbReference>
<dbReference type="PANTHER" id="PTHR47506">
    <property type="entry name" value="TRANSCRIPTIONAL REGULATORY PROTEIN"/>
    <property type="match status" value="1"/>
</dbReference>
<gene>
    <name evidence="5" type="ORF">ACFSVL_42370</name>
</gene>
<name>A0ABW5HLM4_9PSEU</name>
<dbReference type="Proteomes" id="UP001597483">
    <property type="component" value="Unassembled WGS sequence"/>
</dbReference>
<dbReference type="RefSeq" id="WP_378313081.1">
    <property type="nucleotide sequence ID" value="NZ_JBHUKS010000035.1"/>
</dbReference>
<comment type="caution">
    <text evidence="5">The sequence shown here is derived from an EMBL/GenBank/DDBJ whole genome shotgun (WGS) entry which is preliminary data.</text>
</comment>
<accession>A0ABW5HLM4</accession>
<feature type="domain" description="HTH tetR-type" evidence="4">
    <location>
        <begin position="23"/>
        <end position="49"/>
    </location>
</feature>
<evidence type="ECO:0000256" key="3">
    <source>
        <dbReference type="ARBA" id="ARBA00023163"/>
    </source>
</evidence>